<reference evidence="2" key="2">
    <citation type="submission" date="2017-06" db="EMBL/GenBank/DDBJ databases">
        <title>The pomegranate genome and the genomics of punicalagin biosynthesis.</title>
        <authorList>
            <person name="Xu C."/>
        </authorList>
    </citation>
    <scope>NUCLEOTIDE SEQUENCE [LARGE SCALE GENOMIC DNA]</scope>
    <source>
        <tissue evidence="2">Fresh leaf</tissue>
    </source>
</reference>
<protein>
    <submittedName>
        <fullName evidence="2">Uncharacterized protein</fullName>
    </submittedName>
</protein>
<feature type="region of interest" description="Disordered" evidence="1">
    <location>
        <begin position="72"/>
        <end position="278"/>
    </location>
</feature>
<dbReference type="STRING" id="22663.A0A218W786"/>
<proteinExistence type="predicted"/>
<accession>A0A218W786</accession>
<feature type="compositionally biased region" description="Polar residues" evidence="1">
    <location>
        <begin position="83"/>
        <end position="92"/>
    </location>
</feature>
<dbReference type="EMBL" id="MTKT01005369">
    <property type="protein sequence ID" value="OWM67962.1"/>
    <property type="molecule type" value="Genomic_DNA"/>
</dbReference>
<gene>
    <name evidence="2" type="ORF">CDL15_Pgr017530</name>
    <name evidence="3" type="ORF">CRG98_023715</name>
</gene>
<keyword evidence="5" id="KW-1185">Reference proteome</keyword>
<reference evidence="3 5" key="3">
    <citation type="submission" date="2017-11" db="EMBL/GenBank/DDBJ databases">
        <title>De-novo sequencing of pomegranate (Punica granatum L.) genome.</title>
        <authorList>
            <person name="Akparov Z."/>
            <person name="Amiraslanov A."/>
            <person name="Hajiyeva S."/>
            <person name="Abbasov M."/>
            <person name="Kaur K."/>
            <person name="Hamwieh A."/>
            <person name="Solovyev V."/>
            <person name="Salamov A."/>
            <person name="Braich B."/>
            <person name="Kosarev P."/>
            <person name="Mahmoud A."/>
            <person name="Hajiyev E."/>
            <person name="Babayeva S."/>
            <person name="Izzatullayeva V."/>
            <person name="Mammadov A."/>
            <person name="Mammadov A."/>
            <person name="Sharifova S."/>
            <person name="Ojaghi J."/>
            <person name="Eynullazada K."/>
            <person name="Bayramov B."/>
            <person name="Abdulazimova A."/>
            <person name="Shahmuradov I."/>
        </authorList>
    </citation>
    <scope>NUCLEOTIDE SEQUENCE [LARGE SCALE GENOMIC DNA]</scope>
    <source>
        <strain evidence="3">AG2017</strain>
        <strain evidence="5">cv. AG2017</strain>
        <tissue evidence="3">Leaf</tissue>
    </source>
</reference>
<evidence type="ECO:0000313" key="2">
    <source>
        <dbReference type="EMBL" id="OWM67962.1"/>
    </source>
</evidence>
<dbReference type="PANTHER" id="PTHR48227">
    <property type="entry name" value="DNA TOPOISOMERASE 1-LIKE"/>
    <property type="match status" value="1"/>
</dbReference>
<feature type="compositionally biased region" description="Basic and acidic residues" evidence="1">
    <location>
        <begin position="255"/>
        <end position="270"/>
    </location>
</feature>
<feature type="compositionally biased region" description="Basic and acidic residues" evidence="1">
    <location>
        <begin position="208"/>
        <end position="217"/>
    </location>
</feature>
<dbReference type="GeneID" id="116199775"/>
<dbReference type="Proteomes" id="UP000233551">
    <property type="component" value="Unassembled WGS sequence"/>
</dbReference>
<dbReference type="EMBL" id="PGOL01001658">
    <property type="protein sequence ID" value="PKI55899.1"/>
    <property type="molecule type" value="Genomic_DNA"/>
</dbReference>
<comment type="caution">
    <text evidence="2">The sequence shown here is derived from an EMBL/GenBank/DDBJ whole genome shotgun (WGS) entry which is preliminary data.</text>
</comment>
<evidence type="ECO:0000313" key="3">
    <source>
        <dbReference type="EMBL" id="PKI55899.1"/>
    </source>
</evidence>
<evidence type="ECO:0000313" key="5">
    <source>
        <dbReference type="Proteomes" id="UP000233551"/>
    </source>
</evidence>
<reference evidence="4" key="1">
    <citation type="journal article" date="2017" name="Plant J.">
        <title>The pomegranate (Punica granatum L.) genome and the genomics of punicalagin biosynthesis.</title>
        <authorList>
            <person name="Qin G."/>
            <person name="Xu C."/>
            <person name="Ming R."/>
            <person name="Tang H."/>
            <person name="Guyot R."/>
            <person name="Kramer E.M."/>
            <person name="Hu Y."/>
            <person name="Yi X."/>
            <person name="Qi Y."/>
            <person name="Xu X."/>
            <person name="Gao Z."/>
            <person name="Pan H."/>
            <person name="Jian J."/>
            <person name="Tian Y."/>
            <person name="Yue Z."/>
            <person name="Xu Y."/>
        </authorList>
    </citation>
    <scope>NUCLEOTIDE SEQUENCE [LARGE SCALE GENOMIC DNA]</scope>
    <source>
        <strain evidence="4">cv. Dabenzi</strain>
    </source>
</reference>
<dbReference type="Proteomes" id="UP000197138">
    <property type="component" value="Unassembled WGS sequence"/>
</dbReference>
<feature type="compositionally biased region" description="Basic and acidic residues" evidence="1">
    <location>
        <begin position="185"/>
        <end position="201"/>
    </location>
</feature>
<dbReference type="AlphaFoldDB" id="A0A218W786"/>
<dbReference type="OrthoDB" id="696117at2759"/>
<dbReference type="GO" id="GO:0003743">
    <property type="term" value="F:translation initiation factor activity"/>
    <property type="evidence" value="ECO:0007669"/>
    <property type="project" value="UniProtKB-KW"/>
</dbReference>
<evidence type="ECO:0000313" key="4">
    <source>
        <dbReference type="Proteomes" id="UP000197138"/>
    </source>
</evidence>
<evidence type="ECO:0000256" key="1">
    <source>
        <dbReference type="SAM" id="MobiDB-lite"/>
    </source>
</evidence>
<feature type="compositionally biased region" description="Basic and acidic residues" evidence="1">
    <location>
        <begin position="230"/>
        <end position="248"/>
    </location>
</feature>
<dbReference type="PANTHER" id="PTHR48227:SF1">
    <property type="entry name" value="DNA LIGASE 1-LIKE"/>
    <property type="match status" value="1"/>
</dbReference>
<name>A0A218W786_PUNGR</name>
<feature type="compositionally biased region" description="Basic and acidic residues" evidence="1">
    <location>
        <begin position="159"/>
        <end position="173"/>
    </location>
</feature>
<sequence length="278" mass="31199">MEPIWRAHDRSIKMKTVSGKIISTRSVSLAKASKILSKMVTVDNGASSSISIYLRKASDAFDELAQFHKGIKTPKSDRKSRKTSALTESENGPPQEVEPEDAESNRRKRRKKKVGDRDDEDNGLVTDLRGTDEQVLVNGDGEFVGSEGQKRKHKSKEKKAKDEVKEKKVKDESGDIVENTIENGGEVKGEDGNSGEAEDKDRRKKKKKEEDKKKKGGDVSISLGDNGFAVEEREDSKSEFRTVEENRDRGKKRKNEGSGEGREEDGLVEHRSKKKKRR</sequence>
<organism evidence="2 4">
    <name type="scientific">Punica granatum</name>
    <name type="common">Pomegranate</name>
    <dbReference type="NCBI Taxonomy" id="22663"/>
    <lineage>
        <taxon>Eukaryota</taxon>
        <taxon>Viridiplantae</taxon>
        <taxon>Streptophyta</taxon>
        <taxon>Embryophyta</taxon>
        <taxon>Tracheophyta</taxon>
        <taxon>Spermatophyta</taxon>
        <taxon>Magnoliopsida</taxon>
        <taxon>eudicotyledons</taxon>
        <taxon>Gunneridae</taxon>
        <taxon>Pentapetalae</taxon>
        <taxon>rosids</taxon>
        <taxon>malvids</taxon>
        <taxon>Myrtales</taxon>
        <taxon>Lythraceae</taxon>
        <taxon>Punica</taxon>
    </lineage>
</organism>